<protein>
    <submittedName>
        <fullName evidence="1">Uncharacterized protein</fullName>
    </submittedName>
</protein>
<evidence type="ECO:0000313" key="2">
    <source>
        <dbReference type="Proteomes" id="UP001153148"/>
    </source>
</evidence>
<dbReference type="EMBL" id="CAJPIN010128321">
    <property type="protein sequence ID" value="CAG2069315.1"/>
    <property type="molecule type" value="Genomic_DNA"/>
</dbReference>
<name>A0ABN7PTL6_TIMPD</name>
<dbReference type="Proteomes" id="UP001153148">
    <property type="component" value="Unassembled WGS sequence"/>
</dbReference>
<organism evidence="1 2">
    <name type="scientific">Timema podura</name>
    <name type="common">Walking stick</name>
    <dbReference type="NCBI Taxonomy" id="61482"/>
    <lineage>
        <taxon>Eukaryota</taxon>
        <taxon>Metazoa</taxon>
        <taxon>Ecdysozoa</taxon>
        <taxon>Arthropoda</taxon>
        <taxon>Hexapoda</taxon>
        <taxon>Insecta</taxon>
        <taxon>Pterygota</taxon>
        <taxon>Neoptera</taxon>
        <taxon>Polyneoptera</taxon>
        <taxon>Phasmatodea</taxon>
        <taxon>Timematodea</taxon>
        <taxon>Timematoidea</taxon>
        <taxon>Timematidae</taxon>
        <taxon>Timema</taxon>
    </lineage>
</organism>
<feature type="non-terminal residue" evidence="1">
    <location>
        <position position="104"/>
    </location>
</feature>
<proteinExistence type="predicted"/>
<reference evidence="1" key="1">
    <citation type="submission" date="2021-03" db="EMBL/GenBank/DDBJ databases">
        <authorList>
            <person name="Tran Van P."/>
        </authorList>
    </citation>
    <scope>NUCLEOTIDE SEQUENCE</scope>
</reference>
<sequence>TWDLLTLVWTLSPSKSPVTSHPWKPHYKLLCSRNVRCGSLQCQLGNRYPILAGMDQLYSRTIISIKSVEYECKATTGTIDAPDIPDMGLVRDGTPCGDNLVSQG</sequence>
<gene>
    <name evidence="1" type="ORF">TPAB3V08_LOCUS16257</name>
</gene>
<accession>A0ABN7PTL6</accession>
<keyword evidence="2" id="KW-1185">Reference proteome</keyword>
<comment type="caution">
    <text evidence="1">The sequence shown here is derived from an EMBL/GenBank/DDBJ whole genome shotgun (WGS) entry which is preliminary data.</text>
</comment>
<evidence type="ECO:0000313" key="1">
    <source>
        <dbReference type="EMBL" id="CAG2069315.1"/>
    </source>
</evidence>
<feature type="non-terminal residue" evidence="1">
    <location>
        <position position="1"/>
    </location>
</feature>